<dbReference type="Pfam" id="PF24373">
    <property type="entry name" value="DUF7529"/>
    <property type="match status" value="1"/>
</dbReference>
<evidence type="ECO:0000313" key="2">
    <source>
        <dbReference type="EMBL" id="AGB36430.1"/>
    </source>
</evidence>
<accession>L0JVV6</accession>
<dbReference type="InterPro" id="IPR055951">
    <property type="entry name" value="DUF7529"/>
</dbReference>
<dbReference type="RefSeq" id="WP_015319885.1">
    <property type="nucleotide sequence ID" value="NC_019974.1"/>
</dbReference>
<feature type="region of interest" description="Disordered" evidence="1">
    <location>
        <begin position="1"/>
        <end position="20"/>
    </location>
</feature>
<reference evidence="2 3" key="1">
    <citation type="submission" date="2012-11" db="EMBL/GenBank/DDBJ databases">
        <title>FINISHED of Natronococcus occultus SP4, DSM 3396.</title>
        <authorList>
            <consortium name="DOE Joint Genome Institute"/>
            <person name="Eisen J."/>
            <person name="Huntemann M."/>
            <person name="Wei C.-L."/>
            <person name="Han J."/>
            <person name="Detter J.C."/>
            <person name="Han C."/>
            <person name="Tapia R."/>
            <person name="Chen A."/>
            <person name="Kyrpides N."/>
            <person name="Mavromatis K."/>
            <person name="Markowitz V."/>
            <person name="Szeto E."/>
            <person name="Ivanova N."/>
            <person name="Mikhailova N."/>
            <person name="Ovchinnikova G."/>
            <person name="Pagani I."/>
            <person name="Pati A."/>
            <person name="Goodwin L."/>
            <person name="Nordberg H.P."/>
            <person name="Cantor M.N."/>
            <person name="Hua S.X."/>
            <person name="Woyke T."/>
            <person name="Eisen J."/>
            <person name="Klenk H.-P."/>
            <person name="Klenk H.-P."/>
        </authorList>
    </citation>
    <scope>NUCLEOTIDE SEQUENCE [LARGE SCALE GENOMIC DNA]</scope>
    <source>
        <strain evidence="2 3">SP4</strain>
    </source>
</reference>
<proteinExistence type="predicted"/>
<evidence type="ECO:0000313" key="3">
    <source>
        <dbReference type="Proteomes" id="UP000010878"/>
    </source>
</evidence>
<name>L0JVV6_9EURY</name>
<organism evidence="2 3">
    <name type="scientific">Natronococcus occultus SP4</name>
    <dbReference type="NCBI Taxonomy" id="694430"/>
    <lineage>
        <taxon>Archaea</taxon>
        <taxon>Methanobacteriati</taxon>
        <taxon>Methanobacteriota</taxon>
        <taxon>Stenosarchaea group</taxon>
        <taxon>Halobacteria</taxon>
        <taxon>Halobacteriales</taxon>
        <taxon>Natrialbaceae</taxon>
        <taxon>Natronococcus</taxon>
    </lineage>
</organism>
<dbReference type="OrthoDB" id="236506at2157"/>
<dbReference type="GeneID" id="14405596"/>
<sequence>MTDDSRAVDPRRDSSGARTEAWKQTLEDMHAVADSRRDEGWDVLTIPAAQTDTVSRDVGEDDRFGLVHVVPDNYADEFTETYDADAFTEYLAYGTSIGGYAYLVTELIDPSAERSILIAGRYNLAFARGMITAARAEDVLYTHWKTIDGTDLGTFEHEEYEPLLPDT</sequence>
<gene>
    <name evidence="2" type="ORF">Natoc_0568</name>
</gene>
<dbReference type="EMBL" id="CP003929">
    <property type="protein sequence ID" value="AGB36430.1"/>
    <property type="molecule type" value="Genomic_DNA"/>
</dbReference>
<dbReference type="eggNOG" id="arCOG02978">
    <property type="taxonomic scope" value="Archaea"/>
</dbReference>
<dbReference type="Proteomes" id="UP000010878">
    <property type="component" value="Chromosome"/>
</dbReference>
<dbReference type="AlphaFoldDB" id="L0JVV6"/>
<dbReference type="STRING" id="694430.Natoc_0568"/>
<dbReference type="KEGG" id="nou:Natoc_0568"/>
<dbReference type="HOGENOM" id="CLU_092285_0_0_2"/>
<protein>
    <submittedName>
        <fullName evidence="2">Uncharacterized protein</fullName>
    </submittedName>
</protein>
<evidence type="ECO:0000256" key="1">
    <source>
        <dbReference type="SAM" id="MobiDB-lite"/>
    </source>
</evidence>
<feature type="compositionally biased region" description="Basic and acidic residues" evidence="1">
    <location>
        <begin position="1"/>
        <end position="15"/>
    </location>
</feature>
<keyword evidence="3" id="KW-1185">Reference proteome</keyword>